<organism evidence="9 10">
    <name type="scientific">Luteimicrobium subarcticum</name>
    <dbReference type="NCBI Taxonomy" id="620910"/>
    <lineage>
        <taxon>Bacteria</taxon>
        <taxon>Bacillati</taxon>
        <taxon>Actinomycetota</taxon>
        <taxon>Actinomycetes</taxon>
        <taxon>Micrococcales</taxon>
        <taxon>Luteimicrobium</taxon>
    </lineage>
</organism>
<comment type="similarity">
    <text evidence="2">Belongs to the ABC transporter superfamily.</text>
</comment>
<dbReference type="SUPFAM" id="SSF52540">
    <property type="entry name" value="P-loop containing nucleoside triphosphate hydrolases"/>
    <property type="match status" value="2"/>
</dbReference>
<dbReference type="InterPro" id="IPR027417">
    <property type="entry name" value="P-loop_NTPase"/>
</dbReference>
<dbReference type="SMART" id="SM00382">
    <property type="entry name" value="AAA"/>
    <property type="match status" value="2"/>
</dbReference>
<dbReference type="Gene3D" id="3.40.50.300">
    <property type="entry name" value="P-loop containing nucleotide triphosphate hydrolases"/>
    <property type="match status" value="2"/>
</dbReference>
<gene>
    <name evidence="9" type="ORF">CLV34_2106</name>
</gene>
<protein>
    <submittedName>
        <fullName evidence="9">Peptide/nickel transport system ATP-binding protein</fullName>
    </submittedName>
</protein>
<dbReference type="Pfam" id="PF00005">
    <property type="entry name" value="ABC_tran"/>
    <property type="match status" value="2"/>
</dbReference>
<keyword evidence="3" id="KW-0813">Transport</keyword>
<dbReference type="GO" id="GO:0005524">
    <property type="term" value="F:ATP binding"/>
    <property type="evidence" value="ECO:0007669"/>
    <property type="project" value="UniProtKB-KW"/>
</dbReference>
<evidence type="ECO:0000256" key="3">
    <source>
        <dbReference type="ARBA" id="ARBA00022448"/>
    </source>
</evidence>
<accession>A0A2M8WRI0</accession>
<keyword evidence="10" id="KW-1185">Reference proteome</keyword>
<dbReference type="EMBL" id="PGTZ01000008">
    <property type="protein sequence ID" value="PJI93532.1"/>
    <property type="molecule type" value="Genomic_DNA"/>
</dbReference>
<dbReference type="GO" id="GO:0015833">
    <property type="term" value="P:peptide transport"/>
    <property type="evidence" value="ECO:0007669"/>
    <property type="project" value="InterPro"/>
</dbReference>
<evidence type="ECO:0000313" key="9">
    <source>
        <dbReference type="EMBL" id="PJI93532.1"/>
    </source>
</evidence>
<evidence type="ECO:0000256" key="4">
    <source>
        <dbReference type="ARBA" id="ARBA00022475"/>
    </source>
</evidence>
<dbReference type="AlphaFoldDB" id="A0A2M8WRI0"/>
<proteinExistence type="inferred from homology"/>
<keyword evidence="5" id="KW-0547">Nucleotide-binding</keyword>
<dbReference type="PANTHER" id="PTHR43297">
    <property type="entry name" value="OLIGOPEPTIDE TRANSPORT ATP-BINDING PROTEIN APPD"/>
    <property type="match status" value="1"/>
</dbReference>
<evidence type="ECO:0000256" key="2">
    <source>
        <dbReference type="ARBA" id="ARBA00005417"/>
    </source>
</evidence>
<dbReference type="PANTHER" id="PTHR43297:SF2">
    <property type="entry name" value="DIPEPTIDE TRANSPORT ATP-BINDING PROTEIN DPPD"/>
    <property type="match status" value="1"/>
</dbReference>
<sequence length="531" mass="56231">MSAVATQPETVRHEAVEPVATVEGFSLSLVRDGARTEVLHDVDLVIRPGEVLGLVGESGSGKSVLALSLLGLLPQASRPQSTGTVSVTGVDMVAADEATRRRVRRDALGAIFQDPMTSLNPTMRVGRQLREVTHDDDESVRLLETVGVRDATLRLRVYPHELSGGLRQRVMAAIAVAGRPRLVVADEPTTALDVTVQAQLLDLLRELRDDFGCSVLLITHDLAVADQIADRLAVMYRGELVEVGPAAQVVRAPQHDYTRSLLASRLSLGSPRDERFAAPGADAPAAVVVEGARREFGTRRRGQTVAAVDGVDLRIAAGEALAVVGESGSGKSTLLRMIAGLDRPTSGTVEVVGGGGAQMVFQDAGSSLTPWLTVGETLAERLRGRRLPRADVRARVEDALAVVGLGPEVARARPAQLSGGQRQRVALARATIVPPSVLLCDEPTSALDAALAKSVLALIRDLRARFGMTVVFVTHDLAVARLMGDRIAVMSAGRVVEVGPPDQVIDDPQHDYTRSLLAAVPELVGRTEGAA</sequence>
<feature type="domain" description="ABC transporter" evidence="8">
    <location>
        <begin position="22"/>
        <end position="262"/>
    </location>
</feature>
<comment type="subcellular location">
    <subcellularLocation>
        <location evidence="1">Cell membrane</location>
        <topology evidence="1">Peripheral membrane protein</topology>
    </subcellularLocation>
</comment>
<evidence type="ECO:0000256" key="1">
    <source>
        <dbReference type="ARBA" id="ARBA00004202"/>
    </source>
</evidence>
<comment type="caution">
    <text evidence="9">The sequence shown here is derived from an EMBL/GenBank/DDBJ whole genome shotgun (WGS) entry which is preliminary data.</text>
</comment>
<dbReference type="RefSeq" id="WP_100350211.1">
    <property type="nucleotide sequence ID" value="NZ_PGTZ01000008.1"/>
</dbReference>
<evidence type="ECO:0000256" key="7">
    <source>
        <dbReference type="ARBA" id="ARBA00023136"/>
    </source>
</evidence>
<dbReference type="CDD" id="cd03257">
    <property type="entry name" value="ABC_NikE_OppD_transporters"/>
    <property type="match status" value="2"/>
</dbReference>
<dbReference type="InterPro" id="IPR013563">
    <property type="entry name" value="Oligopep_ABC_C"/>
</dbReference>
<dbReference type="PROSITE" id="PS00211">
    <property type="entry name" value="ABC_TRANSPORTER_1"/>
    <property type="match status" value="1"/>
</dbReference>
<dbReference type="GO" id="GO:0016887">
    <property type="term" value="F:ATP hydrolysis activity"/>
    <property type="evidence" value="ECO:0007669"/>
    <property type="project" value="InterPro"/>
</dbReference>
<dbReference type="Proteomes" id="UP000231586">
    <property type="component" value="Unassembled WGS sequence"/>
</dbReference>
<dbReference type="PROSITE" id="PS50893">
    <property type="entry name" value="ABC_TRANSPORTER_2"/>
    <property type="match status" value="2"/>
</dbReference>
<evidence type="ECO:0000313" key="10">
    <source>
        <dbReference type="Proteomes" id="UP000231586"/>
    </source>
</evidence>
<dbReference type="InterPro" id="IPR003593">
    <property type="entry name" value="AAA+_ATPase"/>
</dbReference>
<evidence type="ECO:0000259" key="8">
    <source>
        <dbReference type="PROSITE" id="PS50893"/>
    </source>
</evidence>
<dbReference type="InterPro" id="IPR017871">
    <property type="entry name" value="ABC_transporter-like_CS"/>
</dbReference>
<evidence type="ECO:0000256" key="5">
    <source>
        <dbReference type="ARBA" id="ARBA00022741"/>
    </source>
</evidence>
<dbReference type="InterPro" id="IPR050388">
    <property type="entry name" value="ABC_Ni/Peptide_Import"/>
</dbReference>
<evidence type="ECO:0000256" key="6">
    <source>
        <dbReference type="ARBA" id="ARBA00022840"/>
    </source>
</evidence>
<keyword evidence="4" id="KW-1003">Cell membrane</keyword>
<dbReference type="Pfam" id="PF08352">
    <property type="entry name" value="oligo_HPY"/>
    <property type="match status" value="2"/>
</dbReference>
<reference evidence="9 10" key="1">
    <citation type="submission" date="2017-11" db="EMBL/GenBank/DDBJ databases">
        <title>Genomic Encyclopedia of Archaeal and Bacterial Type Strains, Phase II (KMG-II): From Individual Species to Whole Genera.</title>
        <authorList>
            <person name="Goeker M."/>
        </authorList>
    </citation>
    <scope>NUCLEOTIDE SEQUENCE [LARGE SCALE GENOMIC DNA]</scope>
    <source>
        <strain evidence="9 10">DSM 22413</strain>
    </source>
</reference>
<dbReference type="GO" id="GO:0005886">
    <property type="term" value="C:plasma membrane"/>
    <property type="evidence" value="ECO:0007669"/>
    <property type="project" value="UniProtKB-SubCell"/>
</dbReference>
<keyword evidence="7" id="KW-0472">Membrane</keyword>
<dbReference type="OrthoDB" id="8036461at2"/>
<name>A0A2M8WRI0_9MICO</name>
<feature type="domain" description="ABC transporter" evidence="8">
    <location>
        <begin position="292"/>
        <end position="517"/>
    </location>
</feature>
<keyword evidence="6 9" id="KW-0067">ATP-binding</keyword>
<dbReference type="InterPro" id="IPR003439">
    <property type="entry name" value="ABC_transporter-like_ATP-bd"/>
</dbReference>